<dbReference type="Proteomes" id="UP001194714">
    <property type="component" value="Unassembled WGS sequence"/>
</dbReference>
<proteinExistence type="predicted"/>
<evidence type="ECO:0000313" key="2">
    <source>
        <dbReference type="Proteomes" id="UP001194714"/>
    </source>
</evidence>
<evidence type="ECO:0000313" key="1">
    <source>
        <dbReference type="EMBL" id="MBF5058914.1"/>
    </source>
</evidence>
<keyword evidence="2" id="KW-1185">Reference proteome</keyword>
<sequence length="175" mass="20064">MPLSTHYSVKFNKADNKINATISIKKFWKDRDPITKINLHGKEMDTSSLQTDELEGIWKKIHNSTVSIDLNPKAKTPLTLIQKENNAPLPENKIETALRIILLNFEVTFTKETPEISAKIYQENLTKHGKDLDFIELKGEETTLNQQSNNIDSIWNNICNCTKGHMDTNNTLRLE</sequence>
<gene>
    <name evidence="1" type="ORF">NEPTK9_000414</name>
</gene>
<accession>A0ABS0AY69</accession>
<name>A0ABS0AY69_9BACT</name>
<comment type="caution">
    <text evidence="1">The sequence shown here is derived from an EMBL/GenBank/DDBJ whole genome shotgun (WGS) entry which is preliminary data.</text>
</comment>
<organism evidence="1 2">
    <name type="scientific">Candidatus Neptunichlamydia vexilliferae</name>
    <dbReference type="NCBI Taxonomy" id="1651774"/>
    <lineage>
        <taxon>Bacteria</taxon>
        <taxon>Pseudomonadati</taxon>
        <taxon>Chlamydiota</taxon>
        <taxon>Chlamydiia</taxon>
        <taxon>Parachlamydiales</taxon>
        <taxon>Simkaniaceae</taxon>
        <taxon>Candidatus Neptunichlamydia</taxon>
    </lineage>
</organism>
<reference evidence="1 2" key="1">
    <citation type="submission" date="2020-01" db="EMBL/GenBank/DDBJ databases">
        <title>Draft genome sequence of Cand. Neptunochlamydia vexilliferae K9.</title>
        <authorList>
            <person name="Schulz F."/>
            <person name="Koestlbacher S."/>
            <person name="Wascher F."/>
            <person name="Pizzetti I."/>
            <person name="Horn M."/>
        </authorList>
    </citation>
    <scope>NUCLEOTIDE SEQUENCE [LARGE SCALE GENOMIC DNA]</scope>
    <source>
        <strain evidence="1 2">K9</strain>
    </source>
</reference>
<protein>
    <submittedName>
        <fullName evidence="1">Uncharacterized protein</fullName>
    </submittedName>
</protein>
<dbReference type="EMBL" id="JAAEJV010000006">
    <property type="protein sequence ID" value="MBF5058914.1"/>
    <property type="molecule type" value="Genomic_DNA"/>
</dbReference>